<feature type="domain" description="SsuA/THI5-like" evidence="4">
    <location>
        <begin position="14"/>
        <end position="211"/>
    </location>
</feature>
<dbReference type="GO" id="GO:0042597">
    <property type="term" value="C:periplasmic space"/>
    <property type="evidence" value="ECO:0007669"/>
    <property type="project" value="UniProtKB-SubCell"/>
</dbReference>
<reference evidence="5" key="2">
    <citation type="submission" date="2020-09" db="EMBL/GenBank/DDBJ databases">
        <authorList>
            <person name="Sun Q."/>
            <person name="Sedlacek I."/>
        </authorList>
    </citation>
    <scope>NUCLEOTIDE SEQUENCE</scope>
    <source>
        <strain evidence="5">CCM 7905</strain>
    </source>
</reference>
<comment type="caution">
    <text evidence="5">The sequence shown here is derived from an EMBL/GenBank/DDBJ whole genome shotgun (WGS) entry which is preliminary data.</text>
</comment>
<keyword evidence="3" id="KW-0732">Signal</keyword>
<comment type="similarity">
    <text evidence="2">Belongs to the bacterial solute-binding protein SsuA/TauA family.</text>
</comment>
<dbReference type="AlphaFoldDB" id="A0A917G7Q4"/>
<dbReference type="RefSeq" id="WP_188547367.1">
    <property type="nucleotide sequence ID" value="NZ_BMCU01000006.1"/>
</dbReference>
<dbReference type="EMBL" id="BMCU01000006">
    <property type="protein sequence ID" value="GGG26863.1"/>
    <property type="molecule type" value="Genomic_DNA"/>
</dbReference>
<reference evidence="5" key="1">
    <citation type="journal article" date="2014" name="Int. J. Syst. Evol. Microbiol.">
        <title>Complete genome sequence of Corynebacterium casei LMG S-19264T (=DSM 44701T), isolated from a smear-ripened cheese.</title>
        <authorList>
            <consortium name="US DOE Joint Genome Institute (JGI-PGF)"/>
            <person name="Walter F."/>
            <person name="Albersmeier A."/>
            <person name="Kalinowski J."/>
            <person name="Ruckert C."/>
        </authorList>
    </citation>
    <scope>NUCLEOTIDE SEQUENCE</scope>
    <source>
        <strain evidence="5">CCM 7905</strain>
    </source>
</reference>
<evidence type="ECO:0000256" key="2">
    <source>
        <dbReference type="ARBA" id="ARBA00010742"/>
    </source>
</evidence>
<dbReference type="Pfam" id="PF09084">
    <property type="entry name" value="NMT1"/>
    <property type="match status" value="1"/>
</dbReference>
<evidence type="ECO:0000313" key="5">
    <source>
        <dbReference type="EMBL" id="GGG26863.1"/>
    </source>
</evidence>
<protein>
    <recommendedName>
        <fullName evidence="4">SsuA/THI5-like domain-containing protein</fullName>
    </recommendedName>
</protein>
<evidence type="ECO:0000256" key="1">
    <source>
        <dbReference type="ARBA" id="ARBA00004418"/>
    </source>
</evidence>
<accession>A0A917G7Q4</accession>
<dbReference type="Gene3D" id="3.40.190.10">
    <property type="entry name" value="Periplasmic binding protein-like II"/>
    <property type="match status" value="2"/>
</dbReference>
<dbReference type="GO" id="GO:0042918">
    <property type="term" value="P:alkanesulfonate transmembrane transport"/>
    <property type="evidence" value="ECO:0007669"/>
    <property type="project" value="TreeGrafter"/>
</dbReference>
<dbReference type="PANTHER" id="PTHR30024:SF47">
    <property type="entry name" value="TAURINE-BINDING PERIPLASMIC PROTEIN"/>
    <property type="match status" value="1"/>
</dbReference>
<dbReference type="SUPFAM" id="SSF53850">
    <property type="entry name" value="Periplasmic binding protein-like II"/>
    <property type="match status" value="1"/>
</dbReference>
<evidence type="ECO:0000313" key="6">
    <source>
        <dbReference type="Proteomes" id="UP000654257"/>
    </source>
</evidence>
<sequence>MTITQSVFVVPALLAVAHRQGYFDSHGVDVATVHTPSSISQRTDLDDGVVEVAVTATDNLLAWNATGSDVVLIGQIETTTDLALTCRAGLGSPKDAGRIRLAVDAPTNGFAIVAYAMLADPALAAGYDVVEIGGVRERLAALGDGSADVTLLAPPLDQAAMEQGMSVVRRLSDWLPSYPGLGLVTTRRSLNHSRDKLQRYVSALVEANDWMRTATATDLTAALAESGIGGAAAESVAARIPSSLAPTVDAFHVLETLRRGTGAVIDGVPSAESMVETGLVDDAHR</sequence>
<name>A0A917G7Q4_9NOCA</name>
<evidence type="ECO:0000259" key="4">
    <source>
        <dbReference type="Pfam" id="PF09084"/>
    </source>
</evidence>
<keyword evidence="6" id="KW-1185">Reference proteome</keyword>
<evidence type="ECO:0000256" key="3">
    <source>
        <dbReference type="ARBA" id="ARBA00022729"/>
    </source>
</evidence>
<gene>
    <name evidence="5" type="ORF">GCM10007304_45800</name>
</gene>
<dbReference type="Proteomes" id="UP000654257">
    <property type="component" value="Unassembled WGS sequence"/>
</dbReference>
<proteinExistence type="inferred from homology"/>
<organism evidence="5 6">
    <name type="scientific">Rhodococcoides trifolii</name>
    <dbReference type="NCBI Taxonomy" id="908250"/>
    <lineage>
        <taxon>Bacteria</taxon>
        <taxon>Bacillati</taxon>
        <taxon>Actinomycetota</taxon>
        <taxon>Actinomycetes</taxon>
        <taxon>Mycobacteriales</taxon>
        <taxon>Nocardiaceae</taxon>
        <taxon>Rhodococcoides</taxon>
    </lineage>
</organism>
<dbReference type="InterPro" id="IPR015168">
    <property type="entry name" value="SsuA/THI5"/>
</dbReference>
<dbReference type="PANTHER" id="PTHR30024">
    <property type="entry name" value="ALIPHATIC SULFONATES-BINDING PROTEIN-RELATED"/>
    <property type="match status" value="1"/>
</dbReference>
<comment type="subcellular location">
    <subcellularLocation>
        <location evidence="1">Periplasm</location>
    </subcellularLocation>
</comment>